<dbReference type="SUPFAM" id="SSF54160">
    <property type="entry name" value="Chromo domain-like"/>
    <property type="match status" value="1"/>
</dbReference>
<keyword evidence="5" id="KW-1185">Reference proteome</keyword>
<feature type="region of interest" description="Disordered" evidence="2">
    <location>
        <begin position="143"/>
        <end position="190"/>
    </location>
</feature>
<evidence type="ECO:0000256" key="2">
    <source>
        <dbReference type="SAM" id="MobiDB-lite"/>
    </source>
</evidence>
<dbReference type="Pfam" id="PF00385">
    <property type="entry name" value="Chromo"/>
    <property type="match status" value="1"/>
</dbReference>
<protein>
    <recommendedName>
        <fullName evidence="3">Chromo domain-containing protein</fullName>
    </recommendedName>
</protein>
<dbReference type="EMBL" id="JAVFHQ010000060">
    <property type="protein sequence ID" value="KAK4540872.1"/>
    <property type="molecule type" value="Genomic_DNA"/>
</dbReference>
<reference evidence="4 5" key="1">
    <citation type="submission" date="2021-11" db="EMBL/GenBank/DDBJ databases">
        <title>Black yeast isolated from Biological Soil Crust.</title>
        <authorList>
            <person name="Kurbessoian T."/>
        </authorList>
    </citation>
    <scope>NUCLEOTIDE SEQUENCE [LARGE SCALE GENOMIC DNA]</scope>
    <source>
        <strain evidence="4 5">CCFEE 5522</strain>
    </source>
</reference>
<feature type="region of interest" description="Disordered" evidence="2">
    <location>
        <begin position="283"/>
        <end position="311"/>
    </location>
</feature>
<proteinExistence type="predicted"/>
<name>A0AAV9J765_9PEZI</name>
<feature type="compositionally biased region" description="Basic and acidic residues" evidence="2">
    <location>
        <begin position="165"/>
        <end position="176"/>
    </location>
</feature>
<evidence type="ECO:0000313" key="4">
    <source>
        <dbReference type="EMBL" id="KAK4540872.1"/>
    </source>
</evidence>
<dbReference type="PROSITE" id="PS50013">
    <property type="entry name" value="CHROMO_2"/>
    <property type="match status" value="1"/>
</dbReference>
<comment type="caution">
    <text evidence="4">The sequence shown here is derived from an EMBL/GenBank/DDBJ whole genome shotgun (WGS) entry which is preliminary data.</text>
</comment>
<evidence type="ECO:0000256" key="1">
    <source>
        <dbReference type="ARBA" id="ARBA00011353"/>
    </source>
</evidence>
<dbReference type="Gene3D" id="2.40.50.40">
    <property type="match status" value="1"/>
</dbReference>
<dbReference type="Proteomes" id="UP001324427">
    <property type="component" value="Unassembled WGS sequence"/>
</dbReference>
<comment type="subunit">
    <text evidence="1">Component of the NuA4 histone acetyltransferase complex.</text>
</comment>
<dbReference type="InterPro" id="IPR016197">
    <property type="entry name" value="Chromo-like_dom_sf"/>
</dbReference>
<dbReference type="InterPro" id="IPR023780">
    <property type="entry name" value="Chromo_domain"/>
</dbReference>
<dbReference type="SMART" id="SM00298">
    <property type="entry name" value="CHROMO"/>
    <property type="match status" value="1"/>
</dbReference>
<gene>
    <name evidence="4" type="ORF">LTR36_008814</name>
</gene>
<feature type="domain" description="Chromo" evidence="3">
    <location>
        <begin position="7"/>
        <end position="68"/>
    </location>
</feature>
<dbReference type="AlphaFoldDB" id="A0AAV9J765"/>
<feature type="compositionally biased region" description="Basic and acidic residues" evidence="2">
    <location>
        <begin position="56"/>
        <end position="65"/>
    </location>
</feature>
<accession>A0AAV9J765</accession>
<feature type="region of interest" description="Disordered" evidence="2">
    <location>
        <begin position="36"/>
        <end position="91"/>
    </location>
</feature>
<evidence type="ECO:0000259" key="3">
    <source>
        <dbReference type="PROSITE" id="PS50013"/>
    </source>
</evidence>
<dbReference type="InterPro" id="IPR000953">
    <property type="entry name" value="Chromo/chromo_shadow_dom"/>
</dbReference>
<organism evidence="4 5">
    <name type="scientific">Oleoguttula mirabilis</name>
    <dbReference type="NCBI Taxonomy" id="1507867"/>
    <lineage>
        <taxon>Eukaryota</taxon>
        <taxon>Fungi</taxon>
        <taxon>Dikarya</taxon>
        <taxon>Ascomycota</taxon>
        <taxon>Pezizomycotina</taxon>
        <taxon>Dothideomycetes</taxon>
        <taxon>Dothideomycetidae</taxon>
        <taxon>Mycosphaerellales</taxon>
        <taxon>Teratosphaeriaceae</taxon>
        <taxon>Oleoguttula</taxon>
    </lineage>
</organism>
<evidence type="ECO:0000313" key="5">
    <source>
        <dbReference type="Proteomes" id="UP001324427"/>
    </source>
</evidence>
<sequence>MPRGRKVLLEVIIGEQTGEDGRVEYLAKWARFPIDGATWESKENSEEGAQEALATWEREKEDLKQPSDTSSSEGDGDDIADVLAPESHAASQADFVDTDLSAVSEAEPGLGNQGNAVPPAEEDLIPLQDNGITTISRAAQRCASPARANVDARQSHHHHTYNDTQSERSESDDSDIHLPAGHIVSSEPKTPRAITGALEFGIFRMACESHPTTGREAKPQWFPQKIVPPSLIAAWEERKAEVFHADDSGKRVLAEKYDIVCSGARIYIMPKLRCADVEGADRMSDSAAGLEEAEENEDVRGHCGGAVARKS</sequence>
<dbReference type="GO" id="GO:0006338">
    <property type="term" value="P:chromatin remodeling"/>
    <property type="evidence" value="ECO:0007669"/>
    <property type="project" value="UniProtKB-ARBA"/>
</dbReference>